<keyword evidence="5" id="KW-0472">Membrane</keyword>
<evidence type="ECO:0000256" key="6">
    <source>
        <dbReference type="RuleBase" id="RU004396"/>
    </source>
</evidence>
<keyword evidence="3" id="KW-0809">Transit peptide</keyword>
<dbReference type="PANTHER" id="PTHR11504:SF0">
    <property type="entry name" value="CYTOCHROME C OXIDASE SUBUNIT"/>
    <property type="match status" value="1"/>
</dbReference>
<gene>
    <name evidence="8" type="primary">LOC114249348</name>
</gene>
<dbReference type="GeneID" id="114249348"/>
<dbReference type="KEGG" id="bman:114249348"/>
<organism evidence="7 8">
    <name type="scientific">Bombyx mandarina</name>
    <name type="common">Wild silk moth</name>
    <name type="synonym">Wild silkworm</name>
    <dbReference type="NCBI Taxonomy" id="7092"/>
    <lineage>
        <taxon>Eukaryota</taxon>
        <taxon>Metazoa</taxon>
        <taxon>Ecdysozoa</taxon>
        <taxon>Arthropoda</taxon>
        <taxon>Hexapoda</taxon>
        <taxon>Insecta</taxon>
        <taxon>Pterygota</taxon>
        <taxon>Neoptera</taxon>
        <taxon>Endopterygota</taxon>
        <taxon>Lepidoptera</taxon>
        <taxon>Glossata</taxon>
        <taxon>Ditrysia</taxon>
        <taxon>Bombycoidea</taxon>
        <taxon>Bombycidae</taxon>
        <taxon>Bombycinae</taxon>
        <taxon>Bombyx</taxon>
    </lineage>
</organism>
<dbReference type="Proteomes" id="UP000504629">
    <property type="component" value="Unplaced"/>
</dbReference>
<reference evidence="8" key="1">
    <citation type="submission" date="2025-08" db="UniProtKB">
        <authorList>
            <consortium name="RefSeq"/>
        </authorList>
    </citation>
    <scope>IDENTIFICATION</scope>
    <source>
        <tissue evidence="8">Silk gland</tissue>
    </source>
</reference>
<dbReference type="SUPFAM" id="SSF81411">
    <property type="entry name" value="Mitochondrial cytochrome c oxidase subunit VIa"/>
    <property type="match status" value="1"/>
</dbReference>
<dbReference type="OrthoDB" id="5947505at2759"/>
<evidence type="ECO:0000256" key="2">
    <source>
        <dbReference type="ARBA" id="ARBA00022792"/>
    </source>
</evidence>
<dbReference type="AlphaFoldDB" id="A0A6J2KCM7"/>
<evidence type="ECO:0000313" key="8">
    <source>
        <dbReference type="RefSeq" id="XP_028038677.1"/>
    </source>
</evidence>
<name>A0A6J2KCM7_BOMMA</name>
<dbReference type="RefSeq" id="XP_028038677.1">
    <property type="nucleotide sequence ID" value="XM_028182876.1"/>
</dbReference>
<evidence type="ECO:0000256" key="5">
    <source>
        <dbReference type="ARBA" id="ARBA00023136"/>
    </source>
</evidence>
<comment type="similarity">
    <text evidence="6">Belongs to the cytochrome c oxidase subunit 6A family.</text>
</comment>
<dbReference type="Gene3D" id="4.10.95.10">
    <property type="entry name" value="Cytochrome c oxidase, subunit VIa"/>
    <property type="match status" value="1"/>
</dbReference>
<keyword evidence="4" id="KW-0496">Mitochondrion</keyword>
<evidence type="ECO:0000256" key="4">
    <source>
        <dbReference type="ARBA" id="ARBA00023128"/>
    </source>
</evidence>
<dbReference type="PANTHER" id="PTHR11504">
    <property type="entry name" value="CYTOCHROME C OXIDASE POLYPEPTIDE VIA"/>
    <property type="match status" value="1"/>
</dbReference>
<dbReference type="InterPro" id="IPR036418">
    <property type="entry name" value="Cyt_c_oxidase_su6a_sf"/>
</dbReference>
<dbReference type="Pfam" id="PF02046">
    <property type="entry name" value="COX6A"/>
    <property type="match status" value="1"/>
</dbReference>
<dbReference type="GO" id="GO:0030234">
    <property type="term" value="F:enzyme regulator activity"/>
    <property type="evidence" value="ECO:0007669"/>
    <property type="project" value="TreeGrafter"/>
</dbReference>
<dbReference type="InterPro" id="IPR001349">
    <property type="entry name" value="Cyt_c_oxidase_su6a"/>
</dbReference>
<evidence type="ECO:0000256" key="3">
    <source>
        <dbReference type="ARBA" id="ARBA00022946"/>
    </source>
</evidence>
<accession>A0A6J2KCM7</accession>
<comment type="subcellular location">
    <subcellularLocation>
        <location evidence="1">Mitochondrion inner membrane</location>
    </subcellularLocation>
</comment>
<sequence>MRFNVINKFKRPLIWTVEKARRYSLCGPPRPSKCGCPPKPGSGKVIVPPADCKPGPICYNPCVPRFHHGKDTWKKYRNFTYFVLLPLIAIQSFNALGHEPPPKGPCRDYEYMRVRTKRFPWGDGVKSFYHNEHVNHLPGECEAPPLDCD</sequence>
<evidence type="ECO:0000313" key="7">
    <source>
        <dbReference type="Proteomes" id="UP000504629"/>
    </source>
</evidence>
<protein>
    <submittedName>
        <fullName evidence="8">Cytochrome c oxidase subunit 6A2, mitochondrial-like</fullName>
    </submittedName>
</protein>
<dbReference type="GO" id="GO:0006123">
    <property type="term" value="P:mitochondrial electron transport, cytochrome c to oxygen"/>
    <property type="evidence" value="ECO:0007669"/>
    <property type="project" value="TreeGrafter"/>
</dbReference>
<keyword evidence="7" id="KW-1185">Reference proteome</keyword>
<proteinExistence type="inferred from homology"/>
<keyword evidence="2" id="KW-0999">Mitochondrion inner membrane</keyword>
<dbReference type="GO" id="GO:0005743">
    <property type="term" value="C:mitochondrial inner membrane"/>
    <property type="evidence" value="ECO:0007669"/>
    <property type="project" value="UniProtKB-SubCell"/>
</dbReference>
<evidence type="ECO:0000256" key="1">
    <source>
        <dbReference type="ARBA" id="ARBA00004273"/>
    </source>
</evidence>